<comment type="cofactor">
    <cofactor evidence="15">
        <name>[2Fe-2S] cluster</name>
        <dbReference type="ChEBI" id="CHEBI:190135"/>
    </cofactor>
    <text evidence="15">Binds 1 [2Fe-2S] cluster per subunit. This cluster acts as a Lewis acid cofactor.</text>
</comment>
<comment type="function">
    <text evidence="15">Functions in the biosynthesis of branched-chain amino acids. Catalyzes the dehydration of (2R,3R)-2,3-dihydroxy-3-methylpentanoate (2,3-dihydroxy-3-methylvalerate) into 2-oxo-3-methylpentanoate (2-oxo-3-methylvalerate) and of (2R)-2,3-dihydroxy-3-methylbutanoate (2,3-dihydroxyisovalerate) into 2-oxo-3-methylbutanoate (2-oxoisovalerate), the penultimate precursor to L-isoleucine and L-valine, respectively.</text>
</comment>
<feature type="binding site" evidence="15">
    <location>
        <position position="52"/>
    </location>
    <ligand>
        <name>[2Fe-2S] cluster</name>
        <dbReference type="ChEBI" id="CHEBI:190135"/>
    </ligand>
</feature>
<dbReference type="InterPro" id="IPR000581">
    <property type="entry name" value="ILV_EDD_N"/>
</dbReference>
<dbReference type="GO" id="GO:0009099">
    <property type="term" value="P:L-valine biosynthetic process"/>
    <property type="evidence" value="ECO:0007669"/>
    <property type="project" value="UniProtKB-UniRule"/>
</dbReference>
<comment type="subunit">
    <text evidence="15">Homodimer.</text>
</comment>
<evidence type="ECO:0000256" key="4">
    <source>
        <dbReference type="ARBA" id="ARBA00022714"/>
    </source>
</evidence>
<dbReference type="AlphaFoldDB" id="B2TCU8"/>
<dbReference type="STRING" id="398527.Bphyt_5162"/>
<dbReference type="InterPro" id="IPR056740">
    <property type="entry name" value="ILV_EDD_C"/>
</dbReference>
<dbReference type="HAMAP" id="MF_00012">
    <property type="entry name" value="IlvD"/>
    <property type="match status" value="1"/>
</dbReference>
<evidence type="ECO:0000256" key="10">
    <source>
        <dbReference type="ARBA" id="ARBA00023304"/>
    </source>
</evidence>
<dbReference type="KEGG" id="bpy:Bphyt_5162"/>
<dbReference type="InterPro" id="IPR004404">
    <property type="entry name" value="DihydroxyA_deHydtase"/>
</dbReference>
<dbReference type="GO" id="GO:0051537">
    <property type="term" value="F:2 iron, 2 sulfur cluster binding"/>
    <property type="evidence" value="ECO:0007669"/>
    <property type="project" value="UniProtKB-UniRule"/>
</dbReference>
<dbReference type="NCBIfam" id="NF002068">
    <property type="entry name" value="PRK00911.1"/>
    <property type="match status" value="1"/>
</dbReference>
<accession>B2TCU8</accession>
<comment type="cofactor">
    <cofactor evidence="1 15">
        <name>Mg(2+)</name>
        <dbReference type="ChEBI" id="CHEBI:18420"/>
    </cofactor>
</comment>
<comment type="pathway">
    <text evidence="12 15">Amino-acid biosynthesis; L-valine biosynthesis; L-valine from pyruvate: step 3/4.</text>
</comment>
<feature type="domain" description="Dihydroxy-acid/6-phosphogluconate dehydratase C-terminal" evidence="18">
    <location>
        <begin position="377"/>
        <end position="565"/>
    </location>
</feature>
<evidence type="ECO:0000256" key="11">
    <source>
        <dbReference type="ARBA" id="ARBA00029304"/>
    </source>
</evidence>
<keyword evidence="10 15" id="KW-0100">Branched-chain amino acid biosynthesis</keyword>
<keyword evidence="7 15" id="KW-0408">Iron</keyword>
<evidence type="ECO:0000313" key="19">
    <source>
        <dbReference type="EMBL" id="ACD19522.1"/>
    </source>
</evidence>
<dbReference type="InterPro" id="IPR042096">
    <property type="entry name" value="Dihydro-acid_dehy_C"/>
</dbReference>
<comment type="catalytic activity">
    <reaction evidence="15">
        <text>(2R,3R)-2,3-dihydroxy-3-methylpentanoate = (S)-3-methyl-2-oxopentanoate + H2O</text>
        <dbReference type="Rhea" id="RHEA:27694"/>
        <dbReference type="ChEBI" id="CHEBI:15377"/>
        <dbReference type="ChEBI" id="CHEBI:35146"/>
        <dbReference type="ChEBI" id="CHEBI:49258"/>
        <dbReference type="EC" id="4.2.1.9"/>
    </reaction>
</comment>
<dbReference type="PROSITE" id="PS00887">
    <property type="entry name" value="ILVD_EDD_2"/>
    <property type="match status" value="1"/>
</dbReference>
<dbReference type="FunFam" id="3.50.30.80:FF:000001">
    <property type="entry name" value="Dihydroxy-acid dehydratase"/>
    <property type="match status" value="1"/>
</dbReference>
<name>B2TCU8_PARPJ</name>
<reference evidence="19 20" key="1">
    <citation type="journal article" date="2011" name="J. Bacteriol.">
        <title>Complete genome sequence of the plant growth-promoting endophyte Burkholderia phytofirmans strain PsJN.</title>
        <authorList>
            <person name="Weilharter A."/>
            <person name="Mitter B."/>
            <person name="Shin M.V."/>
            <person name="Chain P.S."/>
            <person name="Nowak J."/>
            <person name="Sessitsch A."/>
        </authorList>
    </citation>
    <scope>NUCLEOTIDE SEQUENCE [LARGE SCALE GENOMIC DNA]</scope>
    <source>
        <strain evidence="20">DSM 17436 / LMG 22146 / PsJN</strain>
    </source>
</reference>
<sequence length="588" mass="60931">MTNLHKHRSRRVTDGVTRAPHRAFLRATGLDDESMQKPFVAIVDTFGENTPCSMSLNQVSDNVRLGIAAGGGVPIRGSAISVSDGTSMNHSGMRMSLVSREVVADSVELFVRAHNYDALIGVAGCDKTLPGILMGMVRVNVPGVFLFGGAMLPGVAPGQLPGGAGTGLQRQSTILTTIEAVGTTQRGDMSRAQLDAIEKQCTPTAGSCPGQFTANTMAMVAETLGLAPLGSAMVPAVYSERIAIARRAGETVMRILTQGGPLPRDLVTMESLENACAAVAATGGSTNAALHIPAIANEAGIRFALDDVQRVFAKIPLIGDLQPGGRYLAQDLHHAGGVPAVLNALLAGGFLHGDVPAFGGGTLAEALSAFSGPDGIVVRPCDEPLGENGGLVILRGNLAPDGACLKIAGLKSLSFTGAVRVFECEEDCMAVVAARDYREGDVLVIRNEGPKGGPGMREMLGVTAAIYGQGMGEKVALLTDGRFSGATRGMCIGYVGPEAAAGGPIGLLRNDDRVHIDARAGILRVDLSDDELARRRADAPARASRRLAGVLEKYEALVRPAHLGAVTHSGNVEWPYDEPTPGDDGAAA</sequence>
<comment type="pathway">
    <text evidence="13 15">Amino-acid biosynthesis; L-isoleucine biosynthesis; L-isoleucine from 2-oxobutanoate: step 3/4.</text>
</comment>
<dbReference type="PANTHER" id="PTHR21000">
    <property type="entry name" value="DIHYDROXY-ACID DEHYDRATASE DAD"/>
    <property type="match status" value="1"/>
</dbReference>
<evidence type="ECO:0000256" key="12">
    <source>
        <dbReference type="ARBA" id="ARBA00029436"/>
    </source>
</evidence>
<dbReference type="EMBL" id="CP001053">
    <property type="protein sequence ID" value="ACD19522.1"/>
    <property type="molecule type" value="Genomic_DNA"/>
</dbReference>
<dbReference type="EC" id="4.2.1.9" evidence="14 15"/>
<evidence type="ECO:0000256" key="9">
    <source>
        <dbReference type="ARBA" id="ARBA00023239"/>
    </source>
</evidence>
<dbReference type="Pfam" id="PF00920">
    <property type="entry name" value="ILVD_EDD_N"/>
    <property type="match status" value="1"/>
</dbReference>
<dbReference type="HOGENOM" id="CLU_014271_4_2_4"/>
<feature type="binding site" evidence="15">
    <location>
        <position position="84"/>
    </location>
    <ligand>
        <name>Mg(2+)</name>
        <dbReference type="ChEBI" id="CHEBI:18420"/>
    </ligand>
</feature>
<proteinExistence type="inferred from homology"/>
<dbReference type="PANTHER" id="PTHR21000:SF5">
    <property type="entry name" value="DIHYDROXY-ACID DEHYDRATASE, MITOCHONDRIAL"/>
    <property type="match status" value="1"/>
</dbReference>
<evidence type="ECO:0000256" key="1">
    <source>
        <dbReference type="ARBA" id="ARBA00001946"/>
    </source>
</evidence>
<feature type="binding site" evidence="15">
    <location>
        <position position="458"/>
    </location>
    <ligand>
        <name>Mg(2+)</name>
        <dbReference type="ChEBI" id="CHEBI:18420"/>
    </ligand>
</feature>
<dbReference type="SUPFAM" id="SSF143975">
    <property type="entry name" value="IlvD/EDD N-terminal domain-like"/>
    <property type="match status" value="1"/>
</dbReference>
<dbReference type="SUPFAM" id="SSF52016">
    <property type="entry name" value="LeuD/IlvD-like"/>
    <property type="match status" value="1"/>
</dbReference>
<feature type="binding site" description="via carbamate group" evidence="15">
    <location>
        <position position="127"/>
    </location>
    <ligand>
        <name>Mg(2+)</name>
        <dbReference type="ChEBI" id="CHEBI:18420"/>
    </ligand>
</feature>
<dbReference type="GO" id="GO:0004160">
    <property type="term" value="F:dihydroxy-acid dehydratase activity"/>
    <property type="evidence" value="ECO:0007669"/>
    <property type="project" value="UniProtKB-UniRule"/>
</dbReference>
<feature type="modified residue" description="N6-carboxylysine" evidence="15">
    <location>
        <position position="127"/>
    </location>
</feature>
<comment type="catalytic activity">
    <reaction evidence="11">
        <text>(2R)-2,3-dihydroxy-3-methylbutanoate = 3-methyl-2-oxobutanoate + H2O</text>
        <dbReference type="Rhea" id="RHEA:24809"/>
        <dbReference type="ChEBI" id="CHEBI:11851"/>
        <dbReference type="ChEBI" id="CHEBI:15377"/>
        <dbReference type="ChEBI" id="CHEBI:49072"/>
        <dbReference type="EC" id="4.2.1.9"/>
    </reaction>
    <physiologicalReaction direction="left-to-right" evidence="11">
        <dbReference type="Rhea" id="RHEA:24810"/>
    </physiologicalReaction>
</comment>
<keyword evidence="3 15" id="KW-0028">Amino-acid biosynthesis</keyword>
<feature type="active site" description="Proton acceptor" evidence="15">
    <location>
        <position position="484"/>
    </location>
</feature>
<comment type="similarity">
    <text evidence="2 15">Belongs to the IlvD/Edd family.</text>
</comment>
<evidence type="ECO:0000256" key="2">
    <source>
        <dbReference type="ARBA" id="ARBA00006486"/>
    </source>
</evidence>
<keyword evidence="9 15" id="KW-0456">Lyase</keyword>
<dbReference type="OrthoDB" id="9807077at2"/>
<keyword evidence="6 15" id="KW-0460">Magnesium</keyword>
<evidence type="ECO:0000256" key="14">
    <source>
        <dbReference type="ARBA" id="ARBA00029490"/>
    </source>
</evidence>
<evidence type="ECO:0000259" key="17">
    <source>
        <dbReference type="Pfam" id="PF00920"/>
    </source>
</evidence>
<feature type="domain" description="Dihydroxy-acid/6-phosphogluconate dehydratase N-terminal" evidence="17">
    <location>
        <begin position="37"/>
        <end position="365"/>
    </location>
</feature>
<dbReference type="InterPro" id="IPR020558">
    <property type="entry name" value="DiOHA_6PGluconate_deHydtase_CS"/>
</dbReference>
<dbReference type="Gene3D" id="3.50.30.80">
    <property type="entry name" value="IlvD/EDD C-terminal domain-like"/>
    <property type="match status" value="1"/>
</dbReference>
<dbReference type="Pfam" id="PF24877">
    <property type="entry name" value="ILV_EDD_C"/>
    <property type="match status" value="1"/>
</dbReference>
<evidence type="ECO:0000313" key="20">
    <source>
        <dbReference type="Proteomes" id="UP000001739"/>
    </source>
</evidence>
<dbReference type="InterPro" id="IPR050165">
    <property type="entry name" value="DHAD_IlvD/Edd"/>
</dbReference>
<evidence type="ECO:0000256" key="5">
    <source>
        <dbReference type="ARBA" id="ARBA00022723"/>
    </source>
</evidence>
<dbReference type="Proteomes" id="UP000001739">
    <property type="component" value="Chromosome 2"/>
</dbReference>
<feature type="region of interest" description="Disordered" evidence="16">
    <location>
        <begin position="569"/>
        <end position="588"/>
    </location>
</feature>
<dbReference type="UniPathway" id="UPA00047">
    <property type="reaction ID" value="UER00057"/>
</dbReference>
<evidence type="ECO:0000259" key="18">
    <source>
        <dbReference type="Pfam" id="PF24877"/>
    </source>
</evidence>
<evidence type="ECO:0000256" key="8">
    <source>
        <dbReference type="ARBA" id="ARBA00023014"/>
    </source>
</evidence>
<dbReference type="PROSITE" id="PS00886">
    <property type="entry name" value="ILVD_EDD_1"/>
    <property type="match status" value="1"/>
</dbReference>
<evidence type="ECO:0000256" key="7">
    <source>
        <dbReference type="ARBA" id="ARBA00023004"/>
    </source>
</evidence>
<dbReference type="InterPro" id="IPR037237">
    <property type="entry name" value="IlvD/EDD_N"/>
</dbReference>
<evidence type="ECO:0000256" key="16">
    <source>
        <dbReference type="SAM" id="MobiDB-lite"/>
    </source>
</evidence>
<organism evidence="19 20">
    <name type="scientific">Paraburkholderia phytofirmans (strain DSM 17436 / LMG 22146 / PsJN)</name>
    <name type="common">Burkholderia phytofirmans</name>
    <dbReference type="NCBI Taxonomy" id="398527"/>
    <lineage>
        <taxon>Bacteria</taxon>
        <taxon>Pseudomonadati</taxon>
        <taxon>Pseudomonadota</taxon>
        <taxon>Betaproteobacteria</taxon>
        <taxon>Burkholderiales</taxon>
        <taxon>Burkholderiaceae</taxon>
        <taxon>Paraburkholderia</taxon>
    </lineage>
</organism>
<dbReference type="GO" id="GO:0009097">
    <property type="term" value="P:isoleucine biosynthetic process"/>
    <property type="evidence" value="ECO:0007669"/>
    <property type="project" value="UniProtKB-UniRule"/>
</dbReference>
<protein>
    <recommendedName>
        <fullName evidence="14 15">Dihydroxy-acid dehydratase</fullName>
        <shortName evidence="15">DAD</shortName>
        <ecNumber evidence="14 15">4.2.1.9</ecNumber>
    </recommendedName>
</protein>
<evidence type="ECO:0000256" key="15">
    <source>
        <dbReference type="HAMAP-Rule" id="MF_00012"/>
    </source>
</evidence>
<dbReference type="eggNOG" id="COG0129">
    <property type="taxonomic scope" value="Bacteria"/>
</dbReference>
<dbReference type="GO" id="GO:0000287">
    <property type="term" value="F:magnesium ion binding"/>
    <property type="evidence" value="ECO:0007669"/>
    <property type="project" value="UniProtKB-UniRule"/>
</dbReference>
<feature type="binding site" evidence="15">
    <location>
        <position position="126"/>
    </location>
    <ligand>
        <name>Mg(2+)</name>
        <dbReference type="ChEBI" id="CHEBI:18420"/>
    </ligand>
</feature>
<keyword evidence="8 15" id="KW-0411">Iron-sulfur</keyword>
<dbReference type="RefSeq" id="WP_012427033.1">
    <property type="nucleotide sequence ID" value="NC_010676.1"/>
</dbReference>
<keyword evidence="5 15" id="KW-0479">Metal-binding</keyword>
<evidence type="ECO:0000256" key="3">
    <source>
        <dbReference type="ARBA" id="ARBA00022605"/>
    </source>
</evidence>
<evidence type="ECO:0000256" key="6">
    <source>
        <dbReference type="ARBA" id="ARBA00022842"/>
    </source>
</evidence>
<comment type="caution">
    <text evidence="15">Lacks conserved residue(s) required for the propagation of feature annotation.</text>
</comment>
<evidence type="ECO:0000256" key="13">
    <source>
        <dbReference type="ARBA" id="ARBA00029437"/>
    </source>
</evidence>
<gene>
    <name evidence="15" type="primary">ilvD</name>
    <name evidence="19" type="ordered locus">Bphyt_5162</name>
</gene>
<keyword evidence="4 15" id="KW-0001">2Fe-2S</keyword>
<dbReference type="UniPathway" id="UPA00049">
    <property type="reaction ID" value="UER00061"/>
</dbReference>